<sequence>MKADRVPVVSYSVQEMYSLGVLWIQLPRRLGYGEVYLSLQQDLPSRFPSLLGFVPAKKAASEIIKAMRTNQDEVSIPNGLLLLNHLLRLFPTKANHLIKDFMDSGVESHD</sequence>
<accession>A0A7R9GSW0</accession>
<gene>
    <name evidence="1" type="ORF">TCEB3V08_LOCUS3477</name>
</gene>
<dbReference type="AlphaFoldDB" id="A0A7R9GSW0"/>
<evidence type="ECO:0000313" key="1">
    <source>
        <dbReference type="EMBL" id="CAD7396129.1"/>
    </source>
</evidence>
<name>A0A7R9GSW0_TIMCR</name>
<proteinExistence type="predicted"/>
<reference evidence="1" key="1">
    <citation type="submission" date="2020-11" db="EMBL/GenBank/DDBJ databases">
        <authorList>
            <person name="Tran Van P."/>
        </authorList>
    </citation>
    <scope>NUCLEOTIDE SEQUENCE</scope>
</reference>
<organism evidence="1">
    <name type="scientific">Timema cristinae</name>
    <name type="common">Walking stick</name>
    <dbReference type="NCBI Taxonomy" id="61476"/>
    <lineage>
        <taxon>Eukaryota</taxon>
        <taxon>Metazoa</taxon>
        <taxon>Ecdysozoa</taxon>
        <taxon>Arthropoda</taxon>
        <taxon>Hexapoda</taxon>
        <taxon>Insecta</taxon>
        <taxon>Pterygota</taxon>
        <taxon>Neoptera</taxon>
        <taxon>Polyneoptera</taxon>
        <taxon>Phasmatodea</taxon>
        <taxon>Timematodea</taxon>
        <taxon>Timematoidea</taxon>
        <taxon>Timematidae</taxon>
        <taxon>Timema</taxon>
    </lineage>
</organism>
<dbReference type="EMBL" id="OC317324">
    <property type="protein sequence ID" value="CAD7396129.1"/>
    <property type="molecule type" value="Genomic_DNA"/>
</dbReference>
<protein>
    <submittedName>
        <fullName evidence="1">Uncharacterized protein</fullName>
    </submittedName>
</protein>